<dbReference type="RefSeq" id="WP_014263600.1">
    <property type="nucleotide sequence ID" value="NC_016631.1"/>
</dbReference>
<dbReference type="Proteomes" id="UP000007113">
    <property type="component" value="Chromosome"/>
</dbReference>
<dbReference type="AlphaFoldDB" id="G8P1H7"/>
<dbReference type="PANTHER" id="PTHR35145:SF1">
    <property type="entry name" value="CYTOPLASMIC PROTEIN"/>
    <property type="match status" value="1"/>
</dbReference>
<name>G8P1H7_GRAMM</name>
<dbReference type="InterPro" id="IPR038056">
    <property type="entry name" value="YjbR-like_sf"/>
</dbReference>
<dbReference type="STRING" id="682795.AciX8_0361"/>
<dbReference type="OrthoDB" id="9789813at2"/>
<dbReference type="Pfam" id="PF04237">
    <property type="entry name" value="YjbR"/>
    <property type="match status" value="1"/>
</dbReference>
<dbReference type="HOGENOM" id="CLU_105851_4_1_0"/>
<accession>G8P1H7</accession>
<reference evidence="1 2" key="1">
    <citation type="submission" date="2011-11" db="EMBL/GenBank/DDBJ databases">
        <title>Complete sequence of Granulicella mallensis MP5ACTX8.</title>
        <authorList>
            <consortium name="US DOE Joint Genome Institute"/>
            <person name="Lucas S."/>
            <person name="Copeland A."/>
            <person name="Lapidus A."/>
            <person name="Cheng J.-F."/>
            <person name="Goodwin L."/>
            <person name="Pitluck S."/>
            <person name="Peters L."/>
            <person name="Lu M."/>
            <person name="Detter J.C."/>
            <person name="Han C."/>
            <person name="Tapia R."/>
            <person name="Land M."/>
            <person name="Hauser L."/>
            <person name="Kyrpides N."/>
            <person name="Ivanova N."/>
            <person name="Mikhailova N."/>
            <person name="Pagani I."/>
            <person name="Rawat S."/>
            <person name="Mannisto M."/>
            <person name="Haggblom M."/>
            <person name="Woyke T."/>
        </authorList>
    </citation>
    <scope>NUCLEOTIDE SEQUENCE [LARGE SCALE GENOMIC DNA]</scope>
    <source>
        <strain evidence="2">ATCC BAA-1857 / DSM 23137 / MP5ACTX8</strain>
    </source>
</reference>
<evidence type="ECO:0000313" key="1">
    <source>
        <dbReference type="EMBL" id="AEU34716.1"/>
    </source>
</evidence>
<sequence>MDVERARKFLLSLPHAVETMQWGDNLVYWVGDKAIGGKMFTLIDLGEGLSKGVAMYSAGPERYAELLEREGLLPAPYMARIHWLAVERWSALRNSEWEDELRGAHAITFAKLPKRTREVLTLPVKQQEKLIAERRKLLADKPKKPRTRKA</sequence>
<proteinExistence type="predicted"/>
<dbReference type="Gene3D" id="3.90.1150.30">
    <property type="match status" value="1"/>
</dbReference>
<dbReference type="EMBL" id="CP003130">
    <property type="protein sequence ID" value="AEU34716.1"/>
    <property type="molecule type" value="Genomic_DNA"/>
</dbReference>
<dbReference type="InterPro" id="IPR007351">
    <property type="entry name" value="YjbR"/>
</dbReference>
<dbReference type="KEGG" id="gma:AciX8_0361"/>
<organism evidence="1 2">
    <name type="scientific">Granulicella mallensis (strain ATCC BAA-1857 / DSM 23137 / MP5ACTX8)</name>
    <dbReference type="NCBI Taxonomy" id="682795"/>
    <lineage>
        <taxon>Bacteria</taxon>
        <taxon>Pseudomonadati</taxon>
        <taxon>Acidobacteriota</taxon>
        <taxon>Terriglobia</taxon>
        <taxon>Terriglobales</taxon>
        <taxon>Acidobacteriaceae</taxon>
        <taxon>Granulicella</taxon>
    </lineage>
</organism>
<evidence type="ECO:0000313" key="2">
    <source>
        <dbReference type="Proteomes" id="UP000007113"/>
    </source>
</evidence>
<dbReference type="eggNOG" id="COG2315">
    <property type="taxonomic scope" value="Bacteria"/>
</dbReference>
<dbReference type="SUPFAM" id="SSF142906">
    <property type="entry name" value="YjbR-like"/>
    <property type="match status" value="1"/>
</dbReference>
<dbReference type="PANTHER" id="PTHR35145">
    <property type="entry name" value="CYTOPLASMIC PROTEIN-RELATED"/>
    <property type="match status" value="1"/>
</dbReference>
<evidence type="ECO:0008006" key="3">
    <source>
        <dbReference type="Google" id="ProtNLM"/>
    </source>
</evidence>
<keyword evidence="2" id="KW-1185">Reference proteome</keyword>
<protein>
    <recommendedName>
        <fullName evidence="3">MmcQ/YjbR family DNA-binding protein</fullName>
    </recommendedName>
</protein>
<gene>
    <name evidence="1" type="ordered locus">AciX8_0361</name>
</gene>
<dbReference type="InterPro" id="IPR058532">
    <property type="entry name" value="YjbR/MT2646/Rv2570-like"/>
</dbReference>